<evidence type="ECO:0000256" key="1">
    <source>
        <dbReference type="SAM" id="MobiDB-lite"/>
    </source>
</evidence>
<reference evidence="2" key="1">
    <citation type="submission" date="2023-08" db="EMBL/GenBank/DDBJ databases">
        <title>Black Yeasts Isolated from many extreme environments.</title>
        <authorList>
            <person name="Coleine C."/>
            <person name="Stajich J.E."/>
            <person name="Selbmann L."/>
        </authorList>
    </citation>
    <scope>NUCLEOTIDE SEQUENCE</scope>
    <source>
        <strain evidence="2">CCFEE 5810</strain>
    </source>
</reference>
<evidence type="ECO:0000313" key="3">
    <source>
        <dbReference type="Proteomes" id="UP001310594"/>
    </source>
</evidence>
<dbReference type="AlphaFoldDB" id="A0AAN7ZS52"/>
<feature type="compositionally biased region" description="Basic residues" evidence="1">
    <location>
        <begin position="289"/>
        <end position="299"/>
    </location>
</feature>
<name>A0AAN7ZS52_9PEZI</name>
<feature type="compositionally biased region" description="Polar residues" evidence="1">
    <location>
        <begin position="400"/>
        <end position="411"/>
    </location>
</feature>
<feature type="compositionally biased region" description="Polar residues" evidence="1">
    <location>
        <begin position="424"/>
        <end position="435"/>
    </location>
</feature>
<feature type="compositionally biased region" description="Polar residues" evidence="1">
    <location>
        <begin position="565"/>
        <end position="576"/>
    </location>
</feature>
<evidence type="ECO:0000313" key="2">
    <source>
        <dbReference type="EMBL" id="KAK5695133.1"/>
    </source>
</evidence>
<feature type="compositionally biased region" description="Low complexity" evidence="1">
    <location>
        <begin position="627"/>
        <end position="644"/>
    </location>
</feature>
<organism evidence="2 3">
    <name type="scientific">Elasticomyces elasticus</name>
    <dbReference type="NCBI Taxonomy" id="574655"/>
    <lineage>
        <taxon>Eukaryota</taxon>
        <taxon>Fungi</taxon>
        <taxon>Dikarya</taxon>
        <taxon>Ascomycota</taxon>
        <taxon>Pezizomycotina</taxon>
        <taxon>Dothideomycetes</taxon>
        <taxon>Dothideomycetidae</taxon>
        <taxon>Mycosphaerellales</taxon>
        <taxon>Teratosphaeriaceae</taxon>
        <taxon>Elasticomyces</taxon>
    </lineage>
</organism>
<comment type="caution">
    <text evidence="2">The sequence shown here is derived from an EMBL/GenBank/DDBJ whole genome shotgun (WGS) entry which is preliminary data.</text>
</comment>
<dbReference type="EMBL" id="JAVRQU010000014">
    <property type="protein sequence ID" value="KAK5695133.1"/>
    <property type="molecule type" value="Genomic_DNA"/>
</dbReference>
<feature type="region of interest" description="Disordered" evidence="1">
    <location>
        <begin position="213"/>
        <end position="516"/>
    </location>
</feature>
<feature type="compositionally biased region" description="Low complexity" evidence="1">
    <location>
        <begin position="600"/>
        <end position="617"/>
    </location>
</feature>
<proteinExistence type="predicted"/>
<feature type="compositionally biased region" description="Basic and acidic residues" evidence="1">
    <location>
        <begin position="332"/>
        <end position="347"/>
    </location>
</feature>
<feature type="region of interest" description="Disordered" evidence="1">
    <location>
        <begin position="627"/>
        <end position="700"/>
    </location>
</feature>
<feature type="compositionally biased region" description="Pro residues" evidence="1">
    <location>
        <begin position="224"/>
        <end position="241"/>
    </location>
</feature>
<feature type="region of interest" description="Disordered" evidence="1">
    <location>
        <begin position="555"/>
        <end position="576"/>
    </location>
</feature>
<protein>
    <submittedName>
        <fullName evidence="2">Uncharacterized protein</fullName>
    </submittedName>
</protein>
<feature type="region of interest" description="Disordered" evidence="1">
    <location>
        <begin position="598"/>
        <end position="617"/>
    </location>
</feature>
<gene>
    <name evidence="2" type="ORF">LTR97_008639</name>
</gene>
<feature type="compositionally biased region" description="Polar residues" evidence="1">
    <location>
        <begin position="363"/>
        <end position="378"/>
    </location>
</feature>
<dbReference type="Proteomes" id="UP001310594">
    <property type="component" value="Unassembled WGS sequence"/>
</dbReference>
<accession>A0AAN7ZS52</accession>
<sequence length="788" mass="85367">MCFVGYVYFKCGHQNIIAQDCEIALAADTPFYVRHECPEYDSSSLTPDAACGKGKFYCCETKDGPFLEHLHHEVMVGKVALQGVEHALAQVVDVGRILNAQWDQHGVPLTVRQHLAEYQSVHAKHAEGVQKRNEIRHRLQQSIQVIEQAKVYYGKMNEHLLNGAGASNLPSVSASAYPPFVPSSNLFGKMPAEMAMARGTYSPALNATVAHQQQAPAVMQHPAQLPPSPPASGAQMPPPRPNRSAHHPGGGPTRQISAISIPQDDMEPSQHEEIVQSQESGDMQPPPSTRKRGRPTKRAPKLETQSSLQDDAESMRRSTRVRNKKVNYSEPVDSRETSREPSPDKSDASGFSPAKSDERDDSISPSRSTAGRNQSSLHKQGARDSRTPVASLSERLNDWARQSNATKTNTPMPRRAMPGVKDLLNSSPAQSTPMTKATMPRGQRAGMPHPVQLPPLQRKSGGMPRPGQVPSLQHNSAGMKYSASDPNILGTMQQQRTRAPPDMPPQPAAARTALTKQTGQPAFFGLETLADSRAKAPLVVNDWFVQGQYVQEGQRARLPAGQPSFPRTSAPYTQQGLAGYGPTFAAGAQTFGFRRDSLTSQAGAGSPASQSVPSPAMSNYANLRRSFSTGTTLTPPTLPSSISGMDEPRKRSRTPSNAPPSKRMRLSLPGEESMSSQNGNTDWLLGQGMQPPRASGGRHHETLHNSELTGMQDGGSHVATAPKLAPTAMMSAAYHVDAGVANVESNSQDQLPGQFQEDTVVGNEQPTFNYSDQIDWGQDFEEDATDYT</sequence>
<feature type="region of interest" description="Disordered" evidence="1">
    <location>
        <begin position="765"/>
        <end position="788"/>
    </location>
</feature>
<feature type="compositionally biased region" description="Acidic residues" evidence="1">
    <location>
        <begin position="778"/>
        <end position="788"/>
    </location>
</feature>